<dbReference type="GeneID" id="39588166"/>
<name>A0A427XER0_9TREE</name>
<dbReference type="InterPro" id="IPR016160">
    <property type="entry name" value="Ald_DH_CS_CYS"/>
</dbReference>
<evidence type="ECO:0000313" key="7">
    <source>
        <dbReference type="EMBL" id="RSH77312.1"/>
    </source>
</evidence>
<dbReference type="Gene3D" id="3.40.309.10">
    <property type="entry name" value="Aldehyde Dehydrogenase, Chain A, domain 2"/>
    <property type="match status" value="1"/>
</dbReference>
<dbReference type="FunFam" id="3.40.605.10:FF:000007">
    <property type="entry name" value="NAD/NADP-dependent betaine aldehyde dehydrogenase"/>
    <property type="match status" value="1"/>
</dbReference>
<dbReference type="InterPro" id="IPR016162">
    <property type="entry name" value="Ald_DH_N"/>
</dbReference>
<evidence type="ECO:0000256" key="3">
    <source>
        <dbReference type="PROSITE-ProRule" id="PRU10007"/>
    </source>
</evidence>
<evidence type="ECO:0000256" key="1">
    <source>
        <dbReference type="ARBA" id="ARBA00009986"/>
    </source>
</evidence>
<dbReference type="Pfam" id="PF00171">
    <property type="entry name" value="Aldedh"/>
    <property type="match status" value="1"/>
</dbReference>
<comment type="similarity">
    <text evidence="1 4">Belongs to the aldehyde dehydrogenase family.</text>
</comment>
<dbReference type="InterPro" id="IPR016161">
    <property type="entry name" value="Ald_DH/histidinol_DH"/>
</dbReference>
<dbReference type="RefSeq" id="XP_028472459.1">
    <property type="nucleotide sequence ID" value="XM_028619285.1"/>
</dbReference>
<gene>
    <name evidence="7" type="ORF">EHS24_003623</name>
</gene>
<dbReference type="STRING" id="105984.A0A427XER0"/>
<dbReference type="PANTHER" id="PTHR11699">
    <property type="entry name" value="ALDEHYDE DEHYDROGENASE-RELATED"/>
    <property type="match status" value="1"/>
</dbReference>
<dbReference type="EMBL" id="RSCE01000017">
    <property type="protein sequence ID" value="RSH77312.1"/>
    <property type="molecule type" value="Genomic_DNA"/>
</dbReference>
<dbReference type="GO" id="GO:0016620">
    <property type="term" value="F:oxidoreductase activity, acting on the aldehyde or oxo group of donors, NAD or NADP as acceptor"/>
    <property type="evidence" value="ECO:0007669"/>
    <property type="project" value="InterPro"/>
</dbReference>
<dbReference type="AlphaFoldDB" id="A0A427XER0"/>
<feature type="domain" description="Aldehyde dehydrogenase" evidence="6">
    <location>
        <begin position="21"/>
        <end position="494"/>
    </location>
</feature>
<reference evidence="7 8" key="1">
    <citation type="submission" date="2018-11" db="EMBL/GenBank/DDBJ databases">
        <title>Genome sequence of Apiotrichum porosum DSM 27194.</title>
        <authorList>
            <person name="Aliyu H."/>
            <person name="Gorte O."/>
            <person name="Ochsenreither K."/>
        </authorList>
    </citation>
    <scope>NUCLEOTIDE SEQUENCE [LARGE SCALE GENOMIC DNA]</scope>
    <source>
        <strain evidence="7 8">DSM 27194</strain>
    </source>
</reference>
<dbReference type="PROSITE" id="PS00070">
    <property type="entry name" value="ALDEHYDE_DEHYDR_CYS"/>
    <property type="match status" value="1"/>
</dbReference>
<dbReference type="InterPro" id="IPR016163">
    <property type="entry name" value="Ald_DH_C"/>
</dbReference>
<evidence type="ECO:0000256" key="2">
    <source>
        <dbReference type="ARBA" id="ARBA00023002"/>
    </source>
</evidence>
<protein>
    <recommendedName>
        <fullName evidence="6">Aldehyde dehydrogenase domain-containing protein</fullName>
    </recommendedName>
</protein>
<dbReference type="InterPro" id="IPR015590">
    <property type="entry name" value="Aldehyde_DH_dom"/>
</dbReference>
<dbReference type="OrthoDB" id="310895at2759"/>
<dbReference type="Gene3D" id="3.40.605.10">
    <property type="entry name" value="Aldehyde Dehydrogenase, Chain A, domain 1"/>
    <property type="match status" value="1"/>
</dbReference>
<dbReference type="Proteomes" id="UP000279236">
    <property type="component" value="Unassembled WGS sequence"/>
</dbReference>
<dbReference type="InterPro" id="IPR029510">
    <property type="entry name" value="Ald_DH_CS_GLU"/>
</dbReference>
<sequence length="511" mass="54247">MTFADQIHTFYDGKPHPETSSSASFKSIDPSTGHPLATIYTTTADQLNAAVKSGQDAFAGWSRTPPAARARVLLKAATLLRERNDALAHTETLDTGKAWSETSTVDIVTGADVLEYYAYHVASGGLDGQSTVLRPGPSGAEIRTTHEPLGVCAGIGAWNYPIQIALWKSAACLAAGNCMVYKPSEVTPLHGNALAQIYIEAGLPPGVFNVVYGDSVVGAPLVAHAGIAKVSFTGQVSTGSIVAREAAAAMKSVTMELGGKSPLLVLPDADVNDAADTAMVANFFSTGQVCTNGTRVFVPDNLLPEFERAIVAKCREGIRMGLPMDDSTNFGPLVSDPHRRKVEAYIKHGKEVDRAKVLYDGSKDAQSKRPTPDGYWVPPVVFTNCTDSMRVVREEIFGPVMCILPYSAKGREQDDWLPELIRRANDTPMGLAAGVVATDVGLAAYVIHQVDAGITWINTWGESPAEMPVGGWKLSGVGVENGHEGIRAYTRTKSTLVQLGSGACAGVFAKL</sequence>
<evidence type="ECO:0000256" key="4">
    <source>
        <dbReference type="RuleBase" id="RU003345"/>
    </source>
</evidence>
<evidence type="ECO:0000313" key="8">
    <source>
        <dbReference type="Proteomes" id="UP000279236"/>
    </source>
</evidence>
<evidence type="ECO:0000259" key="6">
    <source>
        <dbReference type="Pfam" id="PF00171"/>
    </source>
</evidence>
<comment type="caution">
    <text evidence="7">The sequence shown here is derived from an EMBL/GenBank/DDBJ whole genome shotgun (WGS) entry which is preliminary data.</text>
</comment>
<proteinExistence type="inferred from homology"/>
<dbReference type="PROSITE" id="PS00687">
    <property type="entry name" value="ALDEHYDE_DEHYDR_GLU"/>
    <property type="match status" value="1"/>
</dbReference>
<organism evidence="7 8">
    <name type="scientific">Apiotrichum porosum</name>
    <dbReference type="NCBI Taxonomy" id="105984"/>
    <lineage>
        <taxon>Eukaryota</taxon>
        <taxon>Fungi</taxon>
        <taxon>Dikarya</taxon>
        <taxon>Basidiomycota</taxon>
        <taxon>Agaricomycotina</taxon>
        <taxon>Tremellomycetes</taxon>
        <taxon>Trichosporonales</taxon>
        <taxon>Trichosporonaceae</taxon>
        <taxon>Apiotrichum</taxon>
    </lineage>
</organism>
<keyword evidence="2 4" id="KW-0560">Oxidoreductase</keyword>
<feature type="region of interest" description="Disordered" evidence="5">
    <location>
        <begin position="1"/>
        <end position="29"/>
    </location>
</feature>
<feature type="active site" evidence="3">
    <location>
        <position position="256"/>
    </location>
</feature>
<accession>A0A427XER0</accession>
<evidence type="ECO:0000256" key="5">
    <source>
        <dbReference type="SAM" id="MobiDB-lite"/>
    </source>
</evidence>
<keyword evidence="8" id="KW-1185">Reference proteome</keyword>
<dbReference type="SUPFAM" id="SSF53720">
    <property type="entry name" value="ALDH-like"/>
    <property type="match status" value="1"/>
</dbReference>
<dbReference type="NCBIfam" id="NF009725">
    <property type="entry name" value="PRK13252.1"/>
    <property type="match status" value="1"/>
</dbReference>